<sequence length="85" mass="9360">MVSTFFGSTDLGNMDVNGLIWTRFIIGSAPNQTFVLVARYLKALDMVLLIVDGKSTTSKLAFPPRLKNHKLLTESDLPGTRGHPK</sequence>
<organism evidence="1 2">
    <name type="scientific">Daucus carota subsp. sativus</name>
    <name type="common">Carrot</name>
    <dbReference type="NCBI Taxonomy" id="79200"/>
    <lineage>
        <taxon>Eukaryota</taxon>
        <taxon>Viridiplantae</taxon>
        <taxon>Streptophyta</taxon>
        <taxon>Embryophyta</taxon>
        <taxon>Tracheophyta</taxon>
        <taxon>Spermatophyta</taxon>
        <taxon>Magnoliopsida</taxon>
        <taxon>eudicotyledons</taxon>
        <taxon>Gunneridae</taxon>
        <taxon>Pentapetalae</taxon>
        <taxon>asterids</taxon>
        <taxon>campanulids</taxon>
        <taxon>Apiales</taxon>
        <taxon>Apiaceae</taxon>
        <taxon>Apioideae</taxon>
        <taxon>Scandiceae</taxon>
        <taxon>Daucinae</taxon>
        <taxon>Daucus</taxon>
        <taxon>Daucus sect. Daucus</taxon>
    </lineage>
</organism>
<dbReference type="AlphaFoldDB" id="A0A166BPS1"/>
<dbReference type="Proteomes" id="UP000077755">
    <property type="component" value="Chromosome 3"/>
</dbReference>
<accession>A0A166BPS1</accession>
<proteinExistence type="predicted"/>
<evidence type="ECO:0000313" key="1">
    <source>
        <dbReference type="EMBL" id="WOG93688.1"/>
    </source>
</evidence>
<name>A0A166BPS1_DAUCS</name>
<keyword evidence="2" id="KW-1185">Reference proteome</keyword>
<reference evidence="1" key="1">
    <citation type="journal article" date="2016" name="Nat. Genet.">
        <title>A high-quality carrot genome assembly provides new insights into carotenoid accumulation and asterid genome evolution.</title>
        <authorList>
            <person name="Iorizzo M."/>
            <person name="Ellison S."/>
            <person name="Senalik D."/>
            <person name="Zeng P."/>
            <person name="Satapoomin P."/>
            <person name="Huang J."/>
            <person name="Bowman M."/>
            <person name="Iovene M."/>
            <person name="Sanseverino W."/>
            <person name="Cavagnaro P."/>
            <person name="Yildiz M."/>
            <person name="Macko-Podgorni A."/>
            <person name="Moranska E."/>
            <person name="Grzebelus E."/>
            <person name="Grzebelus D."/>
            <person name="Ashrafi H."/>
            <person name="Zheng Z."/>
            <person name="Cheng S."/>
            <person name="Spooner D."/>
            <person name="Van Deynze A."/>
            <person name="Simon P."/>
        </authorList>
    </citation>
    <scope>NUCLEOTIDE SEQUENCE</scope>
    <source>
        <tissue evidence="1">Leaf</tissue>
    </source>
</reference>
<dbReference type="Gramene" id="KZN02718">
    <property type="protein sequence ID" value="KZN02718"/>
    <property type="gene ID" value="DCAR_011473"/>
</dbReference>
<dbReference type="EMBL" id="CP093345">
    <property type="protein sequence ID" value="WOG93688.1"/>
    <property type="molecule type" value="Genomic_DNA"/>
</dbReference>
<reference evidence="1" key="2">
    <citation type="submission" date="2022-03" db="EMBL/GenBank/DDBJ databases">
        <title>Draft title - Genomic analysis of global carrot germplasm unveils the trajectory of domestication and the origin of high carotenoid orange carrot.</title>
        <authorList>
            <person name="Iorizzo M."/>
            <person name="Ellison S."/>
            <person name="Senalik D."/>
            <person name="Macko-Podgorni A."/>
            <person name="Grzebelus D."/>
            <person name="Bostan H."/>
            <person name="Rolling W."/>
            <person name="Curaba J."/>
            <person name="Simon P."/>
        </authorList>
    </citation>
    <scope>NUCLEOTIDE SEQUENCE</scope>
    <source>
        <tissue evidence="1">Leaf</tissue>
    </source>
</reference>
<gene>
    <name evidence="1" type="ORF">DCAR_0312974</name>
</gene>
<protein>
    <submittedName>
        <fullName evidence="1">Uncharacterized protein</fullName>
    </submittedName>
</protein>
<evidence type="ECO:0000313" key="2">
    <source>
        <dbReference type="Proteomes" id="UP000077755"/>
    </source>
</evidence>